<evidence type="ECO:0000313" key="4">
    <source>
        <dbReference type="Proteomes" id="UP000578819"/>
    </source>
</evidence>
<comment type="caution">
    <text evidence="3">The sequence shown here is derived from an EMBL/GenBank/DDBJ whole genome shotgun (WGS) entry which is preliminary data.</text>
</comment>
<proteinExistence type="predicted"/>
<dbReference type="EMBL" id="JACHJW010000001">
    <property type="protein sequence ID" value="MBB4958060.1"/>
    <property type="molecule type" value="Genomic_DNA"/>
</dbReference>
<evidence type="ECO:0000256" key="1">
    <source>
        <dbReference type="SAM" id="MobiDB-lite"/>
    </source>
</evidence>
<feature type="compositionally biased region" description="Pro residues" evidence="1">
    <location>
        <begin position="7"/>
        <end position="29"/>
    </location>
</feature>
<dbReference type="Proteomes" id="UP000578819">
    <property type="component" value="Unassembled WGS sequence"/>
</dbReference>
<dbReference type="AlphaFoldDB" id="A0A7W7SNK0"/>
<keyword evidence="2" id="KW-0472">Membrane</keyword>
<name>A0A7W7SNK0_9ACTN</name>
<organism evidence="3 4">
    <name type="scientific">Micromonospora polyrhachis</name>
    <dbReference type="NCBI Taxonomy" id="1282883"/>
    <lineage>
        <taxon>Bacteria</taxon>
        <taxon>Bacillati</taxon>
        <taxon>Actinomycetota</taxon>
        <taxon>Actinomycetes</taxon>
        <taxon>Micromonosporales</taxon>
        <taxon>Micromonosporaceae</taxon>
        <taxon>Micromonospora</taxon>
    </lineage>
</organism>
<accession>A0A7W7SNK0</accession>
<keyword evidence="4" id="KW-1185">Reference proteome</keyword>
<feature type="region of interest" description="Disordered" evidence="1">
    <location>
        <begin position="1"/>
        <end position="35"/>
    </location>
</feature>
<keyword evidence="2" id="KW-1133">Transmembrane helix</keyword>
<keyword evidence="2" id="KW-0812">Transmembrane</keyword>
<feature type="transmembrane region" description="Helical" evidence="2">
    <location>
        <begin position="43"/>
        <end position="63"/>
    </location>
</feature>
<reference evidence="3 4" key="1">
    <citation type="submission" date="2020-08" db="EMBL/GenBank/DDBJ databases">
        <title>Sequencing the genomes of 1000 actinobacteria strains.</title>
        <authorList>
            <person name="Klenk H.-P."/>
        </authorList>
    </citation>
    <scope>NUCLEOTIDE SEQUENCE [LARGE SCALE GENOMIC DNA]</scope>
    <source>
        <strain evidence="3 4">DSM 45886</strain>
    </source>
</reference>
<dbReference type="RefSeq" id="WP_184534215.1">
    <property type="nucleotide sequence ID" value="NZ_JACHJW010000001.1"/>
</dbReference>
<gene>
    <name evidence="3" type="ORF">FHR38_001793</name>
</gene>
<sequence length="146" mass="15086">MTEQATPPTPPQQGAPVPPDAPTAQPGPAPKSSSPVGGIVKRIIGAVVVFAVIGLGGLAWKYISGAPETAKVGDCMAGQTSSDLKTVKCDDASAEHKVVGKVEDQTEAQFQASDNPCTAYPTAETFYWEGKKGGNGYVLCLEPVKK</sequence>
<protein>
    <submittedName>
        <fullName evidence="3">Uncharacterized protein</fullName>
    </submittedName>
</protein>
<evidence type="ECO:0000256" key="2">
    <source>
        <dbReference type="SAM" id="Phobius"/>
    </source>
</evidence>
<evidence type="ECO:0000313" key="3">
    <source>
        <dbReference type="EMBL" id="MBB4958060.1"/>
    </source>
</evidence>